<evidence type="ECO:0000313" key="8">
    <source>
        <dbReference type="EMBL" id="SVB22586.1"/>
    </source>
</evidence>
<dbReference type="PANTHER" id="PTHR34701">
    <property type="entry name" value="TRANSCRIPTIONAL REGULATOR MRAZ"/>
    <property type="match status" value="1"/>
</dbReference>
<keyword evidence="4" id="KW-0805">Transcription regulation</keyword>
<dbReference type="Gene3D" id="3.40.1550.20">
    <property type="entry name" value="Transcriptional regulator MraZ domain"/>
    <property type="match status" value="1"/>
</dbReference>
<protein>
    <recommendedName>
        <fullName evidence="1">Transcriptional regulator MraZ</fullName>
    </recommendedName>
</protein>
<keyword evidence="5" id="KW-0238">DNA-binding</keyword>
<evidence type="ECO:0000256" key="1">
    <source>
        <dbReference type="ARBA" id="ARBA00013860"/>
    </source>
</evidence>
<feature type="domain" description="SpoVT-AbrB" evidence="7">
    <location>
        <begin position="7"/>
        <end position="54"/>
    </location>
</feature>
<evidence type="ECO:0000256" key="3">
    <source>
        <dbReference type="ARBA" id="ARBA00022737"/>
    </source>
</evidence>
<accession>A0A382C944</accession>
<evidence type="ECO:0000256" key="5">
    <source>
        <dbReference type="ARBA" id="ARBA00023125"/>
    </source>
</evidence>
<dbReference type="PANTHER" id="PTHR34701:SF1">
    <property type="entry name" value="TRANSCRIPTIONAL REGULATOR MRAZ"/>
    <property type="match status" value="1"/>
</dbReference>
<evidence type="ECO:0000256" key="6">
    <source>
        <dbReference type="ARBA" id="ARBA00023163"/>
    </source>
</evidence>
<dbReference type="InterPro" id="IPR035644">
    <property type="entry name" value="MraZ_C"/>
</dbReference>
<dbReference type="InterPro" id="IPR020603">
    <property type="entry name" value="MraZ_dom"/>
</dbReference>
<dbReference type="InterPro" id="IPR007159">
    <property type="entry name" value="SpoVT-AbrB_dom"/>
</dbReference>
<evidence type="ECO:0000259" key="7">
    <source>
        <dbReference type="PROSITE" id="PS51740"/>
    </source>
</evidence>
<keyword evidence="2" id="KW-0963">Cytoplasm</keyword>
<dbReference type="GO" id="GO:0003700">
    <property type="term" value="F:DNA-binding transcription factor activity"/>
    <property type="evidence" value="ECO:0007669"/>
    <property type="project" value="InterPro"/>
</dbReference>
<dbReference type="InterPro" id="IPR037914">
    <property type="entry name" value="SpoVT-AbrB_sf"/>
</dbReference>
<organism evidence="8">
    <name type="scientific">marine metagenome</name>
    <dbReference type="NCBI Taxonomy" id="408172"/>
    <lineage>
        <taxon>unclassified sequences</taxon>
        <taxon>metagenomes</taxon>
        <taxon>ecological metagenomes</taxon>
    </lineage>
</organism>
<dbReference type="InterPro" id="IPR038619">
    <property type="entry name" value="MraZ_sf"/>
</dbReference>
<keyword evidence="6" id="KW-0804">Transcription</keyword>
<evidence type="ECO:0000256" key="4">
    <source>
        <dbReference type="ARBA" id="ARBA00023015"/>
    </source>
</evidence>
<dbReference type="EMBL" id="UINC01033383">
    <property type="protein sequence ID" value="SVB22586.1"/>
    <property type="molecule type" value="Genomic_DNA"/>
</dbReference>
<dbReference type="CDD" id="cd16320">
    <property type="entry name" value="MraZ_N"/>
    <property type="match status" value="1"/>
</dbReference>
<name>A0A382C944_9ZZZZ</name>
<dbReference type="GO" id="GO:2000143">
    <property type="term" value="P:negative regulation of DNA-templated transcription initiation"/>
    <property type="evidence" value="ECO:0007669"/>
    <property type="project" value="TreeGrafter"/>
</dbReference>
<dbReference type="AlphaFoldDB" id="A0A382C944"/>
<reference evidence="8" key="1">
    <citation type="submission" date="2018-05" db="EMBL/GenBank/DDBJ databases">
        <authorList>
            <person name="Lanie J.A."/>
            <person name="Ng W.-L."/>
            <person name="Kazmierczak K.M."/>
            <person name="Andrzejewski T.M."/>
            <person name="Davidsen T.M."/>
            <person name="Wayne K.J."/>
            <person name="Tettelin H."/>
            <person name="Glass J.I."/>
            <person name="Rusch D."/>
            <person name="Podicherti R."/>
            <person name="Tsui H.-C.T."/>
            <person name="Winkler M.E."/>
        </authorList>
    </citation>
    <scope>NUCLEOTIDE SEQUENCE</scope>
</reference>
<gene>
    <name evidence="8" type="ORF">METZ01_LOCUS175440</name>
</gene>
<evidence type="ECO:0000256" key="2">
    <source>
        <dbReference type="ARBA" id="ARBA00022490"/>
    </source>
</evidence>
<dbReference type="SUPFAM" id="SSF89447">
    <property type="entry name" value="AbrB/MazE/MraZ-like"/>
    <property type="match status" value="1"/>
</dbReference>
<dbReference type="InterPro" id="IPR003444">
    <property type="entry name" value="MraZ"/>
</dbReference>
<dbReference type="HAMAP" id="MF_01008">
    <property type="entry name" value="MraZ"/>
    <property type="match status" value="1"/>
</dbReference>
<dbReference type="PROSITE" id="PS51740">
    <property type="entry name" value="SPOVT_ABRB"/>
    <property type="match status" value="1"/>
</dbReference>
<proteinExistence type="inferred from homology"/>
<dbReference type="InterPro" id="IPR035642">
    <property type="entry name" value="MraZ_N"/>
</dbReference>
<dbReference type="GO" id="GO:0000976">
    <property type="term" value="F:transcription cis-regulatory region binding"/>
    <property type="evidence" value="ECO:0007669"/>
    <property type="project" value="TreeGrafter"/>
</dbReference>
<dbReference type="Pfam" id="PF02381">
    <property type="entry name" value="MraZ"/>
    <property type="match status" value="1"/>
</dbReference>
<sequence>MELFVSHFVNKIDKKGRISFPSLFRNALPKTNKNEIILYKSLKHNSVEGCSVQRINEIAKRINSLDFFSEDQEDFSTSIFSEIIPTNLDKEGRFLIPESLKNFAGITSNATFIGQGFYFQIWEPSAAIIKQKESRKRLVKEKKSLSAIIIEKKIDEK</sequence>
<keyword evidence="3" id="KW-0677">Repeat</keyword>
<dbReference type="CDD" id="cd16321">
    <property type="entry name" value="MraZ_C"/>
    <property type="match status" value="1"/>
</dbReference>